<feature type="binding site" evidence="15">
    <location>
        <begin position="75"/>
        <end position="76"/>
    </location>
    <ligand>
        <name>GTP</name>
        <dbReference type="ChEBI" id="CHEBI:37565"/>
    </ligand>
</feature>
<dbReference type="Proteomes" id="UP000193498">
    <property type="component" value="Unassembled WGS sequence"/>
</dbReference>
<dbReference type="PANTHER" id="PTHR12729:SF6">
    <property type="entry name" value="TRNA(HIS) GUANYLYLTRANSFERASE-RELATED"/>
    <property type="match status" value="1"/>
</dbReference>
<dbReference type="PANTHER" id="PTHR12729">
    <property type="entry name" value="TRNA(HIS) GUANYLYLTRANSFERASE-RELATED"/>
    <property type="match status" value="1"/>
</dbReference>
<dbReference type="FunFam" id="3.30.70.3000:FF:000001">
    <property type="entry name" value="tRNA(His) guanylyltransferase"/>
    <property type="match status" value="1"/>
</dbReference>
<evidence type="ECO:0000256" key="5">
    <source>
        <dbReference type="ARBA" id="ARBA00022679"/>
    </source>
</evidence>
<feature type="binding site" evidence="16">
    <location>
        <position position="76"/>
    </location>
    <ligand>
        <name>Mg(2+)</name>
        <dbReference type="ChEBI" id="CHEBI:18420"/>
        <label>2</label>
        <note>catalytic</note>
    </ligand>
</feature>
<dbReference type="GO" id="GO:0006400">
    <property type="term" value="P:tRNA modification"/>
    <property type="evidence" value="ECO:0007669"/>
    <property type="project" value="UniProtKB-UniRule"/>
</dbReference>
<keyword evidence="11 14" id="KW-0342">GTP-binding</keyword>
<evidence type="ECO:0000256" key="11">
    <source>
        <dbReference type="ARBA" id="ARBA00023134"/>
    </source>
</evidence>
<keyword evidence="7 14" id="KW-0548">Nucleotidyltransferase</keyword>
<evidence type="ECO:0000256" key="15">
    <source>
        <dbReference type="PIRSR" id="PIRSR028980-1"/>
    </source>
</evidence>
<dbReference type="EMBL" id="MCFE01000035">
    <property type="protein sequence ID" value="ORY04407.1"/>
    <property type="molecule type" value="Genomic_DNA"/>
</dbReference>
<keyword evidence="20" id="KW-1185">Reference proteome</keyword>
<evidence type="ECO:0000256" key="3">
    <source>
        <dbReference type="ARBA" id="ARBA00012511"/>
    </source>
</evidence>
<comment type="similarity">
    <text evidence="2 14">Belongs to the tRNA(His) guanylyltransferase family.</text>
</comment>
<dbReference type="GO" id="GO:0008193">
    <property type="term" value="F:tRNA guanylyltransferase activity"/>
    <property type="evidence" value="ECO:0007669"/>
    <property type="project" value="UniProtKB-UniRule"/>
</dbReference>
<evidence type="ECO:0000256" key="6">
    <source>
        <dbReference type="ARBA" id="ARBA00022694"/>
    </source>
</evidence>
<feature type="domain" description="tRNAHis guanylyltransferase catalytic" evidence="17">
    <location>
        <begin position="6"/>
        <end position="135"/>
    </location>
</feature>
<feature type="domain" description="Thg1 C-terminal" evidence="18">
    <location>
        <begin position="138"/>
        <end position="243"/>
    </location>
</feature>
<feature type="binding site" evidence="16">
    <location>
        <position position="76"/>
    </location>
    <ligand>
        <name>Mg(2+)</name>
        <dbReference type="ChEBI" id="CHEBI:18420"/>
        <label>1</label>
        <note>catalytic</note>
    </ligand>
</feature>
<dbReference type="InParanoid" id="A0A1Y1Z384"/>
<dbReference type="GO" id="GO:0000287">
    <property type="term" value="F:magnesium ion binding"/>
    <property type="evidence" value="ECO:0007669"/>
    <property type="project" value="UniProtKB-UniRule"/>
</dbReference>
<dbReference type="EC" id="2.7.7.79" evidence="3 14"/>
<protein>
    <recommendedName>
        <fullName evidence="4 14">tRNA(His) guanylyltransferase</fullName>
        <ecNumber evidence="3 14">2.7.7.79</ecNumber>
    </recommendedName>
    <alternativeName>
        <fullName evidence="12 14">tRNA-histidine guanylyltransferase</fullName>
    </alternativeName>
</protein>
<dbReference type="InterPro" id="IPR038469">
    <property type="entry name" value="tRNAHis_GuaTrfase_Thg1_sf"/>
</dbReference>
<evidence type="ECO:0000256" key="13">
    <source>
        <dbReference type="ARBA" id="ARBA00047281"/>
    </source>
</evidence>
<sequence>MAKSKYEYVKFFEKDDSLLKNTWMVVRIDGRGFHKFTAAHSFQKPNDPRGLSLMNRAAQEVMLQVHDIILGYGESDEYSFVLSKKTSLYNRRESKICSTVVSLFTANYLFYWKEYFPDLPLQYPPCFDGRIVLYPSDENLRDYLSWRQADCHINNLYNTCFWTIVQSGKTETEAEAELRGTVSSQKNELLFTKYGINYSTLPAMYRRGSVLVRDKIDVHTTNSSGKEVTRKKSAILILHDDIIGNAFWKERKHLLMS</sequence>
<evidence type="ECO:0000313" key="20">
    <source>
        <dbReference type="Proteomes" id="UP000193498"/>
    </source>
</evidence>
<comment type="cofactor">
    <cofactor evidence="16">
        <name>Mg(2+)</name>
        <dbReference type="ChEBI" id="CHEBI:18420"/>
    </cofactor>
    <text evidence="16">Binds 2 magnesium ions per subunit.</text>
</comment>
<feature type="binding site" evidence="16">
    <location>
        <position position="29"/>
    </location>
    <ligand>
        <name>Mg(2+)</name>
        <dbReference type="ChEBI" id="CHEBI:18420"/>
        <label>1</label>
        <note>catalytic</note>
    </ligand>
</feature>
<reference evidence="19 20" key="1">
    <citation type="submission" date="2016-07" db="EMBL/GenBank/DDBJ databases">
        <title>Pervasive Adenine N6-methylation of Active Genes in Fungi.</title>
        <authorList>
            <consortium name="DOE Joint Genome Institute"/>
            <person name="Mondo S.J."/>
            <person name="Dannebaum R.O."/>
            <person name="Kuo R.C."/>
            <person name="Labutti K."/>
            <person name="Haridas S."/>
            <person name="Kuo A."/>
            <person name="Salamov A."/>
            <person name="Ahrendt S.R."/>
            <person name="Lipzen A."/>
            <person name="Sullivan W."/>
            <person name="Andreopoulos W.B."/>
            <person name="Clum A."/>
            <person name="Lindquist E."/>
            <person name="Daum C."/>
            <person name="Ramamoorthy G.K."/>
            <person name="Gryganskyi A."/>
            <person name="Culley D."/>
            <person name="Magnuson J.K."/>
            <person name="James T.Y."/>
            <person name="O'Malley M.A."/>
            <person name="Stajich J.E."/>
            <person name="Spatafora J.W."/>
            <person name="Visel A."/>
            <person name="Grigoriev I.V."/>
        </authorList>
    </citation>
    <scope>NUCLEOTIDE SEQUENCE [LARGE SCALE GENOMIC DNA]</scope>
    <source>
        <strain evidence="19 20">CBS 931.73</strain>
    </source>
</reference>
<proteinExistence type="inferred from homology"/>
<dbReference type="Pfam" id="PF14413">
    <property type="entry name" value="Thg1C"/>
    <property type="match status" value="1"/>
</dbReference>
<evidence type="ECO:0000259" key="18">
    <source>
        <dbReference type="Pfam" id="PF14413"/>
    </source>
</evidence>
<evidence type="ECO:0000256" key="10">
    <source>
        <dbReference type="ARBA" id="ARBA00022842"/>
    </source>
</evidence>
<evidence type="ECO:0000256" key="9">
    <source>
        <dbReference type="ARBA" id="ARBA00022741"/>
    </source>
</evidence>
<dbReference type="OrthoDB" id="62560at2759"/>
<comment type="catalytic activity">
    <reaction evidence="13 14">
        <text>a 5'-end ribonucleotide-tRNA(His) + GTP + ATP + H2O = a 5'-end phospho-guanosine-ribonucleotide-tRNA(His) + AMP + 2 diphosphate + H(+)</text>
        <dbReference type="Rhea" id="RHEA:54564"/>
        <dbReference type="Rhea" id="RHEA-COMP:14193"/>
        <dbReference type="Rhea" id="RHEA-COMP:14917"/>
        <dbReference type="ChEBI" id="CHEBI:15377"/>
        <dbReference type="ChEBI" id="CHEBI:15378"/>
        <dbReference type="ChEBI" id="CHEBI:30616"/>
        <dbReference type="ChEBI" id="CHEBI:33019"/>
        <dbReference type="ChEBI" id="CHEBI:37565"/>
        <dbReference type="ChEBI" id="CHEBI:138282"/>
        <dbReference type="ChEBI" id="CHEBI:141847"/>
        <dbReference type="ChEBI" id="CHEBI:456215"/>
        <dbReference type="EC" id="2.7.7.79"/>
    </reaction>
</comment>
<dbReference type="FunCoup" id="A0A1Y1Z384">
    <property type="interactions" value="486"/>
</dbReference>
<keyword evidence="5 14" id="KW-0808">Transferase</keyword>
<comment type="caution">
    <text evidence="19">The sequence shown here is derived from an EMBL/GenBank/DDBJ whole genome shotgun (WGS) entry which is preliminary data.</text>
</comment>
<organism evidence="19 20">
    <name type="scientific">Basidiobolus meristosporus CBS 931.73</name>
    <dbReference type="NCBI Taxonomy" id="1314790"/>
    <lineage>
        <taxon>Eukaryota</taxon>
        <taxon>Fungi</taxon>
        <taxon>Fungi incertae sedis</taxon>
        <taxon>Zoopagomycota</taxon>
        <taxon>Entomophthoromycotina</taxon>
        <taxon>Basidiobolomycetes</taxon>
        <taxon>Basidiobolales</taxon>
        <taxon>Basidiobolaceae</taxon>
        <taxon>Basidiobolus</taxon>
    </lineage>
</organism>
<evidence type="ECO:0000259" key="17">
    <source>
        <dbReference type="Pfam" id="PF04446"/>
    </source>
</evidence>
<evidence type="ECO:0000256" key="14">
    <source>
        <dbReference type="PIRNR" id="PIRNR028980"/>
    </source>
</evidence>
<keyword evidence="10 14" id="KW-0460">Magnesium</keyword>
<dbReference type="InterPro" id="IPR024956">
    <property type="entry name" value="tRNAHis_GuaTrfase_cat"/>
</dbReference>
<dbReference type="Pfam" id="PF04446">
    <property type="entry name" value="Thg1"/>
    <property type="match status" value="1"/>
</dbReference>
<dbReference type="PIRSF" id="PIRSF028980">
    <property type="entry name" value="tRNAHis_guanylyltransferase"/>
    <property type="match status" value="1"/>
</dbReference>
<dbReference type="InterPro" id="IPR025845">
    <property type="entry name" value="Thg1_C_dom"/>
</dbReference>
<gene>
    <name evidence="19" type="ORF">K493DRAFT_253481</name>
</gene>
<evidence type="ECO:0000256" key="2">
    <source>
        <dbReference type="ARBA" id="ARBA00010113"/>
    </source>
</evidence>
<feature type="binding site" evidence="15">
    <location>
        <begin position="29"/>
        <end position="34"/>
    </location>
    <ligand>
        <name>GTP</name>
        <dbReference type="ChEBI" id="CHEBI:37565"/>
    </ligand>
</feature>
<evidence type="ECO:0000256" key="4">
    <source>
        <dbReference type="ARBA" id="ARBA00015443"/>
    </source>
</evidence>
<keyword evidence="9 14" id="KW-0547">Nucleotide-binding</keyword>
<dbReference type="GO" id="GO:0005525">
    <property type="term" value="F:GTP binding"/>
    <property type="evidence" value="ECO:0007669"/>
    <property type="project" value="UniProtKB-UniRule"/>
</dbReference>
<keyword evidence="6 14" id="KW-0819">tRNA processing</keyword>
<dbReference type="STRING" id="1314790.A0A1Y1Z384"/>
<evidence type="ECO:0000256" key="12">
    <source>
        <dbReference type="ARBA" id="ARBA00032480"/>
    </source>
</evidence>
<evidence type="ECO:0000256" key="16">
    <source>
        <dbReference type="PIRSR" id="PIRSR028980-2"/>
    </source>
</evidence>
<accession>A0A1Y1Z384</accession>
<evidence type="ECO:0000256" key="7">
    <source>
        <dbReference type="ARBA" id="ARBA00022695"/>
    </source>
</evidence>
<name>A0A1Y1Z384_9FUNG</name>
<evidence type="ECO:0000313" key="19">
    <source>
        <dbReference type="EMBL" id="ORY04407.1"/>
    </source>
</evidence>
<dbReference type="AlphaFoldDB" id="A0A1Y1Z384"/>
<evidence type="ECO:0000256" key="1">
    <source>
        <dbReference type="ARBA" id="ARBA00002939"/>
    </source>
</evidence>
<dbReference type="InterPro" id="IPR007537">
    <property type="entry name" value="tRNAHis_GuaTrfase_Thg1"/>
</dbReference>
<dbReference type="Gene3D" id="3.30.70.3000">
    <property type="match status" value="1"/>
</dbReference>
<evidence type="ECO:0000256" key="8">
    <source>
        <dbReference type="ARBA" id="ARBA00022723"/>
    </source>
</evidence>
<feature type="binding site" evidence="16">
    <location>
        <position position="30"/>
    </location>
    <ligand>
        <name>Mg(2+)</name>
        <dbReference type="ChEBI" id="CHEBI:18420"/>
        <label>1</label>
        <note>catalytic</note>
    </ligand>
</feature>
<feature type="binding site" evidence="16">
    <location>
        <position position="29"/>
    </location>
    <ligand>
        <name>Mg(2+)</name>
        <dbReference type="ChEBI" id="CHEBI:18420"/>
        <label>2</label>
        <note>catalytic</note>
    </ligand>
</feature>
<comment type="function">
    <text evidence="1 14">Adds a GMP to the 5'-end of tRNA(His) after transcription and RNase P cleavage.</text>
</comment>
<keyword evidence="8 14" id="KW-0479">Metal-binding</keyword>